<accession>A0ACB7TKF8</accession>
<protein>
    <submittedName>
        <fullName evidence="1">Uncharacterized protein</fullName>
    </submittedName>
</protein>
<sequence length="489" mass="54774">MLAMGFAVEATYKGSYPNTSGFPKRNVLWSRGGLMERRRYPKCPRCGPGGRGVCYSADVCCTSSACVINDPLLALPCRAESLHSHACQVPGKRCGAVTQGRCAMRGFCCGADGCRRDESCSNDATTDQFGTSVDMLEYSVSRSRSKPRTEEQIGGCLPGLAIVACSSAHVLLWHACRHIMMYHHLAAIIAVACSVIKWYSIPQLDDRLASQAIYGVKYDDGSALPPVFAHRGGGLDAPENTLAAFREAKKNGAAGIVFELSFTWDNVAVIFHDERLERTTDGVGRLEDARFDDLRRLDAAYRHRFARLFERQRLLTLEEGVDECLRLGMRFIVNVTTYDPRVVDVVDQLFRDRPELYLQALVSSLYFDVVYELRRRNPRIVTALAWRPRFLAYEDSNSTLPRFESNAAQLVAIIADWLYEKALHVGFLPYITGVSAVLINTDVLSADYVRAWRSRGVHVIAWTPNHPLQKNFLLNSLRVPIITDTLRHR</sequence>
<name>A0ACB7TKF8_HYAAI</name>
<evidence type="ECO:0000313" key="1">
    <source>
        <dbReference type="EMBL" id="KAH6947395.1"/>
    </source>
</evidence>
<proteinExistence type="predicted"/>
<keyword evidence="2" id="KW-1185">Reference proteome</keyword>
<gene>
    <name evidence="1" type="ORF">HPB50_018550</name>
</gene>
<reference evidence="1" key="1">
    <citation type="submission" date="2020-05" db="EMBL/GenBank/DDBJ databases">
        <title>Large-scale comparative analyses of tick genomes elucidate their genetic diversity and vector capacities.</title>
        <authorList>
            <person name="Jia N."/>
            <person name="Wang J."/>
            <person name="Shi W."/>
            <person name="Du L."/>
            <person name="Sun Y."/>
            <person name="Zhan W."/>
            <person name="Jiang J."/>
            <person name="Wang Q."/>
            <person name="Zhang B."/>
            <person name="Ji P."/>
            <person name="Sakyi L.B."/>
            <person name="Cui X."/>
            <person name="Yuan T."/>
            <person name="Jiang B."/>
            <person name="Yang W."/>
            <person name="Lam T.T.-Y."/>
            <person name="Chang Q."/>
            <person name="Ding S."/>
            <person name="Wang X."/>
            <person name="Zhu J."/>
            <person name="Ruan X."/>
            <person name="Zhao L."/>
            <person name="Wei J."/>
            <person name="Que T."/>
            <person name="Du C."/>
            <person name="Cheng J."/>
            <person name="Dai P."/>
            <person name="Han X."/>
            <person name="Huang E."/>
            <person name="Gao Y."/>
            <person name="Liu J."/>
            <person name="Shao H."/>
            <person name="Ye R."/>
            <person name="Li L."/>
            <person name="Wei W."/>
            <person name="Wang X."/>
            <person name="Wang C."/>
            <person name="Yang T."/>
            <person name="Huo Q."/>
            <person name="Li W."/>
            <person name="Guo W."/>
            <person name="Chen H."/>
            <person name="Zhou L."/>
            <person name="Ni X."/>
            <person name="Tian J."/>
            <person name="Zhou Y."/>
            <person name="Sheng Y."/>
            <person name="Liu T."/>
            <person name="Pan Y."/>
            <person name="Xia L."/>
            <person name="Li J."/>
            <person name="Zhao F."/>
            <person name="Cao W."/>
        </authorList>
    </citation>
    <scope>NUCLEOTIDE SEQUENCE</scope>
    <source>
        <strain evidence="1">Hyas-2018</strain>
    </source>
</reference>
<organism evidence="1 2">
    <name type="scientific">Hyalomma asiaticum</name>
    <name type="common">Tick</name>
    <dbReference type="NCBI Taxonomy" id="266040"/>
    <lineage>
        <taxon>Eukaryota</taxon>
        <taxon>Metazoa</taxon>
        <taxon>Ecdysozoa</taxon>
        <taxon>Arthropoda</taxon>
        <taxon>Chelicerata</taxon>
        <taxon>Arachnida</taxon>
        <taxon>Acari</taxon>
        <taxon>Parasitiformes</taxon>
        <taxon>Ixodida</taxon>
        <taxon>Ixodoidea</taxon>
        <taxon>Ixodidae</taxon>
        <taxon>Hyalomminae</taxon>
        <taxon>Hyalomma</taxon>
    </lineage>
</organism>
<comment type="caution">
    <text evidence="1">The sequence shown here is derived from an EMBL/GenBank/DDBJ whole genome shotgun (WGS) entry which is preliminary data.</text>
</comment>
<dbReference type="EMBL" id="CM023481">
    <property type="protein sequence ID" value="KAH6947395.1"/>
    <property type="molecule type" value="Genomic_DNA"/>
</dbReference>
<dbReference type="Proteomes" id="UP000821845">
    <property type="component" value="Chromosome 1"/>
</dbReference>
<evidence type="ECO:0000313" key="2">
    <source>
        <dbReference type="Proteomes" id="UP000821845"/>
    </source>
</evidence>